<accession>K2HH01</accession>
<sequence length="62" mass="6847">MDTYSVDTLSSSFVHLLNKEEQLELLVGFNYAPVNSVIGSLAAQEVINIIGKRPTYTNEDSN</sequence>
<proteinExistence type="predicted"/>
<feature type="non-terminal residue" evidence="1">
    <location>
        <position position="62"/>
    </location>
</feature>
<evidence type="ECO:0000313" key="1">
    <source>
        <dbReference type="EMBL" id="EKE42169.1"/>
    </source>
</evidence>
<dbReference type="VEuPathDB" id="AmoebaDB:ENU1_030120"/>
<dbReference type="SUPFAM" id="SSF69572">
    <property type="entry name" value="Activating enzymes of the ubiquitin-like proteins"/>
    <property type="match status" value="1"/>
</dbReference>
<name>K2HH01_ENTNP</name>
<dbReference type="RefSeq" id="XP_008855493.1">
    <property type="nucleotide sequence ID" value="XM_008857271.1"/>
</dbReference>
<dbReference type="GeneID" id="20071667"/>
<organism evidence="1 2">
    <name type="scientific">Entamoeba nuttalli (strain P19)</name>
    <name type="common">Amoeba</name>
    <dbReference type="NCBI Taxonomy" id="1076696"/>
    <lineage>
        <taxon>Eukaryota</taxon>
        <taxon>Amoebozoa</taxon>
        <taxon>Evosea</taxon>
        <taxon>Archamoebae</taxon>
        <taxon>Mastigamoebida</taxon>
        <taxon>Entamoebidae</taxon>
        <taxon>Entamoeba</taxon>
    </lineage>
</organism>
<dbReference type="Proteomes" id="UP000006769">
    <property type="component" value="Unassembled WGS sequence"/>
</dbReference>
<reference evidence="1 2" key="1">
    <citation type="submission" date="2011-11" db="EMBL/GenBank/DDBJ databases">
        <authorList>
            <person name="Hannick L."/>
            <person name="Karamycheva S."/>
            <person name="Lorenzi H."/>
            <person name="Caler E."/>
        </authorList>
    </citation>
    <scope>NUCLEOTIDE SEQUENCE [LARGE SCALE GENOMIC DNA]</scope>
    <source>
        <strain evidence="1 2">P19</strain>
    </source>
</reference>
<dbReference type="EMBL" id="JH925573">
    <property type="protein sequence ID" value="EKE42169.1"/>
    <property type="molecule type" value="Genomic_DNA"/>
</dbReference>
<dbReference type="GO" id="GO:0008641">
    <property type="term" value="F:ubiquitin-like modifier activating enzyme activity"/>
    <property type="evidence" value="ECO:0007669"/>
    <property type="project" value="InterPro"/>
</dbReference>
<dbReference type="AlphaFoldDB" id="K2HH01"/>
<evidence type="ECO:0000313" key="2">
    <source>
        <dbReference type="Proteomes" id="UP000006769"/>
    </source>
</evidence>
<dbReference type="InterPro" id="IPR035985">
    <property type="entry name" value="Ubiquitin-activating_enz"/>
</dbReference>
<protein>
    <submittedName>
        <fullName evidence="1">Ubiquitin-activating enzyme, putative</fullName>
    </submittedName>
</protein>
<gene>
    <name evidence="1" type="ORF">ENU1_030120</name>
</gene>